<accession>A0A938XZ64</accession>
<dbReference type="RefSeq" id="WP_204518637.1">
    <property type="nucleotide sequence ID" value="NZ_BAABIN010000005.1"/>
</dbReference>
<evidence type="ECO:0000313" key="2">
    <source>
        <dbReference type="EMBL" id="MBM7590889.1"/>
    </source>
</evidence>
<feature type="region of interest" description="Disordered" evidence="1">
    <location>
        <begin position="192"/>
        <end position="232"/>
    </location>
</feature>
<proteinExistence type="predicted"/>
<evidence type="ECO:0000313" key="3">
    <source>
        <dbReference type="Proteomes" id="UP000717624"/>
    </source>
</evidence>
<feature type="compositionally biased region" description="Gly residues" evidence="1">
    <location>
        <begin position="15"/>
        <end position="61"/>
    </location>
</feature>
<sequence length="232" mass="24039">MKKWQWSFKVQRFNEGGGAAGGGDGGNGGGQGGQAGNNGGGGTGAAAAANGGGGQAAAGGDKGGEGSKPAVAFSSKEEYDSALQGAVSDFLKGLGIEKADDLKGIVDAHKQQQEAQKTAEQKLAERETDLKTANGTIQSLRIENAFIVEAIKQGVDPDKLADAIRLAELTKVEVTDSGKIKNIDKHVSELITSKPWLKSDGTPRGTTPQSKPPTQQKSTIPNITDLRKMQRI</sequence>
<dbReference type="EMBL" id="JAFBEB010000008">
    <property type="protein sequence ID" value="MBM7590889.1"/>
    <property type="molecule type" value="Genomic_DNA"/>
</dbReference>
<name>A0A938XZ64_9BACL</name>
<protein>
    <submittedName>
        <fullName evidence="2">Uncharacterized protein</fullName>
    </submittedName>
</protein>
<organism evidence="2 3">
    <name type="scientific">Brevibacillus fulvus</name>
    <dbReference type="NCBI Taxonomy" id="1125967"/>
    <lineage>
        <taxon>Bacteria</taxon>
        <taxon>Bacillati</taxon>
        <taxon>Bacillota</taxon>
        <taxon>Bacilli</taxon>
        <taxon>Bacillales</taxon>
        <taxon>Paenibacillaceae</taxon>
        <taxon>Brevibacillus</taxon>
    </lineage>
</organism>
<dbReference type="AlphaFoldDB" id="A0A938XZ64"/>
<reference evidence="2" key="1">
    <citation type="submission" date="2021-01" db="EMBL/GenBank/DDBJ databases">
        <title>Genomic Encyclopedia of Type Strains, Phase IV (KMG-IV): sequencing the most valuable type-strain genomes for metagenomic binning, comparative biology and taxonomic classification.</title>
        <authorList>
            <person name="Goeker M."/>
        </authorList>
    </citation>
    <scope>NUCLEOTIDE SEQUENCE</scope>
    <source>
        <strain evidence="2">DSM 25523</strain>
    </source>
</reference>
<keyword evidence="3" id="KW-1185">Reference proteome</keyword>
<dbReference type="Proteomes" id="UP000717624">
    <property type="component" value="Unassembled WGS sequence"/>
</dbReference>
<gene>
    <name evidence="2" type="ORF">JOD01_002501</name>
</gene>
<evidence type="ECO:0000256" key="1">
    <source>
        <dbReference type="SAM" id="MobiDB-lite"/>
    </source>
</evidence>
<comment type="caution">
    <text evidence="2">The sequence shown here is derived from an EMBL/GenBank/DDBJ whole genome shotgun (WGS) entry which is preliminary data.</text>
</comment>
<feature type="compositionally biased region" description="Polar residues" evidence="1">
    <location>
        <begin position="204"/>
        <end position="222"/>
    </location>
</feature>
<feature type="region of interest" description="Disordered" evidence="1">
    <location>
        <begin position="1"/>
        <end position="70"/>
    </location>
</feature>